<gene>
    <name evidence="1" type="ORF">MMARJ_32620</name>
</gene>
<evidence type="ECO:0008006" key="3">
    <source>
        <dbReference type="Google" id="ProtNLM"/>
    </source>
</evidence>
<dbReference type="SUPFAM" id="SSF54909">
    <property type="entry name" value="Dimeric alpha+beta barrel"/>
    <property type="match status" value="1"/>
</dbReference>
<organism evidence="1 2">
    <name type="scientific">Mycobacterium marseillense</name>
    <dbReference type="NCBI Taxonomy" id="701042"/>
    <lineage>
        <taxon>Bacteria</taxon>
        <taxon>Bacillati</taxon>
        <taxon>Actinomycetota</taxon>
        <taxon>Actinomycetes</taxon>
        <taxon>Mycobacteriales</taxon>
        <taxon>Mycobacteriaceae</taxon>
        <taxon>Mycobacterium</taxon>
        <taxon>Mycobacterium avium complex (MAC)</taxon>
    </lineage>
</organism>
<proteinExistence type="predicted"/>
<name>A0ABM7JEW8_9MYCO</name>
<dbReference type="EMBL" id="AP022584">
    <property type="protein sequence ID" value="BBY12522.1"/>
    <property type="molecule type" value="Genomic_DNA"/>
</dbReference>
<sequence>MSKALLIVYTNPITPDRHDDYNHWYDKIHLPEILAADGFVAASRYRLSEVAVEGMDRPEHRYAAVYELDTDDLQGALDTLIQSAADLDMGDSIDQAGATAALWEEITPRVTKA</sequence>
<dbReference type="Proteomes" id="UP000466831">
    <property type="component" value="Chromosome"/>
</dbReference>
<reference evidence="1 2" key="1">
    <citation type="journal article" date="2019" name="Emerg. Microbes Infect.">
        <title>Comprehensive subspecies identification of 175 nontuberculous mycobacteria species based on 7547 genomic profiles.</title>
        <authorList>
            <person name="Matsumoto Y."/>
            <person name="Kinjo T."/>
            <person name="Motooka D."/>
            <person name="Nabeya D."/>
            <person name="Jung N."/>
            <person name="Uechi K."/>
            <person name="Horii T."/>
            <person name="Iida T."/>
            <person name="Fujita J."/>
            <person name="Nakamura S."/>
        </authorList>
    </citation>
    <scope>NUCLEOTIDE SEQUENCE [LARGE SCALE GENOMIC DNA]</scope>
    <source>
        <strain evidence="1 2">JCM 17324</strain>
    </source>
</reference>
<keyword evidence="2" id="KW-1185">Reference proteome</keyword>
<evidence type="ECO:0000313" key="1">
    <source>
        <dbReference type="EMBL" id="BBY12522.1"/>
    </source>
</evidence>
<dbReference type="InterPro" id="IPR011008">
    <property type="entry name" value="Dimeric_a/b-barrel"/>
</dbReference>
<evidence type="ECO:0000313" key="2">
    <source>
        <dbReference type="Proteomes" id="UP000466831"/>
    </source>
</evidence>
<accession>A0ABM7JEW8</accession>
<protein>
    <recommendedName>
        <fullName evidence="3">Ethyl tert-butyl ether degradation protein EthD</fullName>
    </recommendedName>
</protein>
<dbReference type="RefSeq" id="WP_083019397.1">
    <property type="nucleotide sequence ID" value="NZ_AP022584.1"/>
</dbReference>